<sequence length="39" mass="4313">GTIPPTGWHQQWGIFPLTETNDGAIFLTLKPTMGQFSSH</sequence>
<name>A0ABN9ASL8_9NEOB</name>
<gene>
    <name evidence="1" type="ORF">SPARVUS_LOCUS1376915</name>
</gene>
<comment type="caution">
    <text evidence="1">The sequence shown here is derived from an EMBL/GenBank/DDBJ whole genome shotgun (WGS) entry which is preliminary data.</text>
</comment>
<organism evidence="1 2">
    <name type="scientific">Staurois parvus</name>
    <dbReference type="NCBI Taxonomy" id="386267"/>
    <lineage>
        <taxon>Eukaryota</taxon>
        <taxon>Metazoa</taxon>
        <taxon>Chordata</taxon>
        <taxon>Craniata</taxon>
        <taxon>Vertebrata</taxon>
        <taxon>Euteleostomi</taxon>
        <taxon>Amphibia</taxon>
        <taxon>Batrachia</taxon>
        <taxon>Anura</taxon>
        <taxon>Neobatrachia</taxon>
        <taxon>Ranoidea</taxon>
        <taxon>Ranidae</taxon>
        <taxon>Staurois</taxon>
    </lineage>
</organism>
<feature type="non-terminal residue" evidence="1">
    <location>
        <position position="1"/>
    </location>
</feature>
<reference evidence="1" key="1">
    <citation type="submission" date="2023-05" db="EMBL/GenBank/DDBJ databases">
        <authorList>
            <person name="Stuckert A."/>
        </authorList>
    </citation>
    <scope>NUCLEOTIDE SEQUENCE</scope>
</reference>
<proteinExistence type="predicted"/>
<dbReference type="EMBL" id="CATNWA010000807">
    <property type="protein sequence ID" value="CAI9538185.1"/>
    <property type="molecule type" value="Genomic_DNA"/>
</dbReference>
<accession>A0ABN9ASL8</accession>
<keyword evidence="2" id="KW-1185">Reference proteome</keyword>
<evidence type="ECO:0000313" key="1">
    <source>
        <dbReference type="EMBL" id="CAI9538185.1"/>
    </source>
</evidence>
<dbReference type="Proteomes" id="UP001162483">
    <property type="component" value="Unassembled WGS sequence"/>
</dbReference>
<protein>
    <submittedName>
        <fullName evidence="1">Uncharacterized protein</fullName>
    </submittedName>
</protein>
<evidence type="ECO:0000313" key="2">
    <source>
        <dbReference type="Proteomes" id="UP001162483"/>
    </source>
</evidence>